<comment type="caution">
    <text evidence="1">The sequence shown here is derived from an EMBL/GenBank/DDBJ whole genome shotgun (WGS) entry which is preliminary data.</text>
</comment>
<keyword evidence="2" id="KW-1185">Reference proteome</keyword>
<accession>A0ABN7UIJ9</accession>
<proteinExistence type="predicted"/>
<dbReference type="EMBL" id="CAJVQB010002793">
    <property type="protein sequence ID" value="CAG8587415.1"/>
    <property type="molecule type" value="Genomic_DNA"/>
</dbReference>
<name>A0ABN7UIJ9_GIGMA</name>
<sequence>MKYKPNCLYIYCMLNNSCSEYFKCMADVELNIIIVLAIACKS</sequence>
<protein>
    <submittedName>
        <fullName evidence="1">30117_t:CDS:1</fullName>
    </submittedName>
</protein>
<reference evidence="1 2" key="1">
    <citation type="submission" date="2021-06" db="EMBL/GenBank/DDBJ databases">
        <authorList>
            <person name="Kallberg Y."/>
            <person name="Tangrot J."/>
            <person name="Rosling A."/>
        </authorList>
    </citation>
    <scope>NUCLEOTIDE SEQUENCE [LARGE SCALE GENOMIC DNA]</scope>
    <source>
        <strain evidence="1 2">120-4 pot B 10/14</strain>
    </source>
</reference>
<dbReference type="Proteomes" id="UP000789901">
    <property type="component" value="Unassembled WGS sequence"/>
</dbReference>
<gene>
    <name evidence="1" type="ORF">GMARGA_LOCUS6242</name>
</gene>
<organism evidence="1 2">
    <name type="scientific">Gigaspora margarita</name>
    <dbReference type="NCBI Taxonomy" id="4874"/>
    <lineage>
        <taxon>Eukaryota</taxon>
        <taxon>Fungi</taxon>
        <taxon>Fungi incertae sedis</taxon>
        <taxon>Mucoromycota</taxon>
        <taxon>Glomeromycotina</taxon>
        <taxon>Glomeromycetes</taxon>
        <taxon>Diversisporales</taxon>
        <taxon>Gigasporaceae</taxon>
        <taxon>Gigaspora</taxon>
    </lineage>
</organism>
<evidence type="ECO:0000313" key="1">
    <source>
        <dbReference type="EMBL" id="CAG8587415.1"/>
    </source>
</evidence>
<evidence type="ECO:0000313" key="2">
    <source>
        <dbReference type="Proteomes" id="UP000789901"/>
    </source>
</evidence>